<evidence type="ECO:0000256" key="1">
    <source>
        <dbReference type="SAM" id="MobiDB-lite"/>
    </source>
</evidence>
<gene>
    <name evidence="2" type="ORF">KIPB_014566</name>
</gene>
<evidence type="ECO:0000313" key="2">
    <source>
        <dbReference type="EMBL" id="GIQ91352.1"/>
    </source>
</evidence>
<reference evidence="2 3" key="1">
    <citation type="journal article" date="2018" name="PLoS ONE">
        <title>The draft genome of Kipferlia bialata reveals reductive genome evolution in fornicate parasites.</title>
        <authorList>
            <person name="Tanifuji G."/>
            <person name="Takabayashi S."/>
            <person name="Kume K."/>
            <person name="Takagi M."/>
            <person name="Nakayama T."/>
            <person name="Kamikawa R."/>
            <person name="Inagaki Y."/>
            <person name="Hashimoto T."/>
        </authorList>
    </citation>
    <scope>NUCLEOTIDE SEQUENCE [LARGE SCALE GENOMIC DNA]</scope>
    <source>
        <strain evidence="2">NY0173</strain>
    </source>
</reference>
<name>A0A9K3DA17_9EUKA</name>
<feature type="non-terminal residue" evidence="2">
    <location>
        <position position="84"/>
    </location>
</feature>
<organism evidence="2 3">
    <name type="scientific">Kipferlia bialata</name>
    <dbReference type="NCBI Taxonomy" id="797122"/>
    <lineage>
        <taxon>Eukaryota</taxon>
        <taxon>Metamonada</taxon>
        <taxon>Carpediemonas-like organisms</taxon>
        <taxon>Kipferlia</taxon>
    </lineage>
</organism>
<dbReference type="AlphaFoldDB" id="A0A9K3DA17"/>
<dbReference type="EMBL" id="BDIP01007569">
    <property type="protein sequence ID" value="GIQ91352.1"/>
    <property type="molecule type" value="Genomic_DNA"/>
</dbReference>
<dbReference type="Proteomes" id="UP000265618">
    <property type="component" value="Unassembled WGS sequence"/>
</dbReference>
<evidence type="ECO:0000313" key="3">
    <source>
        <dbReference type="Proteomes" id="UP000265618"/>
    </source>
</evidence>
<sequence length="84" mass="9505">MYGSQAREKEQKAWMRHGVTAGDHTDAPRLGLKWPRHILIADTDSIGTPLRVRVLLKSERLGWPRDSLTAENDSIVTPRRMAEG</sequence>
<feature type="region of interest" description="Disordered" evidence="1">
    <location>
        <begin position="1"/>
        <end position="27"/>
    </location>
</feature>
<protein>
    <submittedName>
        <fullName evidence="2">Uncharacterized protein</fullName>
    </submittedName>
</protein>
<keyword evidence="3" id="KW-1185">Reference proteome</keyword>
<proteinExistence type="predicted"/>
<feature type="compositionally biased region" description="Basic and acidic residues" evidence="1">
    <location>
        <begin position="1"/>
        <end position="13"/>
    </location>
</feature>
<comment type="caution">
    <text evidence="2">The sequence shown here is derived from an EMBL/GenBank/DDBJ whole genome shotgun (WGS) entry which is preliminary data.</text>
</comment>
<accession>A0A9K3DA17</accession>